<reference evidence="1" key="1">
    <citation type="submission" date="2021-01" db="EMBL/GenBank/DDBJ databases">
        <authorList>
            <person name="Corre E."/>
            <person name="Pelletier E."/>
            <person name="Niang G."/>
            <person name="Scheremetjew M."/>
            <person name="Finn R."/>
            <person name="Kale V."/>
            <person name="Holt S."/>
            <person name="Cochrane G."/>
            <person name="Meng A."/>
            <person name="Brown T."/>
            <person name="Cohen L."/>
        </authorList>
    </citation>
    <scope>NUCLEOTIDE SEQUENCE</scope>
    <source>
        <strain evidence="1">NIES-381</strain>
    </source>
</reference>
<protein>
    <submittedName>
        <fullName evidence="1">Uncharacterized protein</fullName>
    </submittedName>
</protein>
<accession>A0A7S1N9Q8</accession>
<organism evidence="1">
    <name type="scientific">Eutreptiella gymnastica</name>
    <dbReference type="NCBI Taxonomy" id="73025"/>
    <lineage>
        <taxon>Eukaryota</taxon>
        <taxon>Discoba</taxon>
        <taxon>Euglenozoa</taxon>
        <taxon>Euglenida</taxon>
        <taxon>Spirocuta</taxon>
        <taxon>Euglenophyceae</taxon>
        <taxon>Eutreptiales</taxon>
        <taxon>Eutreptiaceae</taxon>
        <taxon>Eutreptiella</taxon>
    </lineage>
</organism>
<proteinExistence type="predicted"/>
<dbReference type="AlphaFoldDB" id="A0A7S1N9Q8"/>
<gene>
    <name evidence="1" type="ORF">EGYM00392_LOCUS18020</name>
</gene>
<evidence type="ECO:0000313" key="1">
    <source>
        <dbReference type="EMBL" id="CAD9006930.1"/>
    </source>
</evidence>
<name>A0A7S1N9Q8_9EUGL</name>
<sequence length="105" mass="11960">MRLYGRHLRLQETTILDFGLFWGFHRWAHMQRGQVKGPPDSGTNAIKQSLAMVATQSCRACFSPNRCIVSTPTKTWTGHCSCLCLAQHTLALLSVEFVNHQLCRW</sequence>
<dbReference type="EMBL" id="HBGA01048984">
    <property type="protein sequence ID" value="CAD9006930.1"/>
    <property type="molecule type" value="Transcribed_RNA"/>
</dbReference>